<name>A0A0K1QCR9_9BACT</name>
<organism evidence="1 2">
    <name type="scientific">Labilithrix luteola</name>
    <dbReference type="NCBI Taxonomy" id="1391654"/>
    <lineage>
        <taxon>Bacteria</taxon>
        <taxon>Pseudomonadati</taxon>
        <taxon>Myxococcota</taxon>
        <taxon>Polyangia</taxon>
        <taxon>Polyangiales</taxon>
        <taxon>Labilitrichaceae</taxon>
        <taxon>Labilithrix</taxon>
    </lineage>
</organism>
<evidence type="ECO:0000313" key="1">
    <source>
        <dbReference type="EMBL" id="AKV03205.1"/>
    </source>
</evidence>
<dbReference type="EMBL" id="CP012333">
    <property type="protein sequence ID" value="AKV03205.1"/>
    <property type="molecule type" value="Genomic_DNA"/>
</dbReference>
<sequence>MGEALDDAAVALIGALAAAMPSIGRWLADLIDSHPSPSATTLRVRDVLPERSRSREVFDALRGGG</sequence>
<proteinExistence type="predicted"/>
<dbReference type="RefSeq" id="WP_146654011.1">
    <property type="nucleotide sequence ID" value="NZ_CP012333.1"/>
</dbReference>
<evidence type="ECO:0000313" key="2">
    <source>
        <dbReference type="Proteomes" id="UP000064967"/>
    </source>
</evidence>
<reference evidence="1 2" key="1">
    <citation type="submission" date="2015-08" db="EMBL/GenBank/DDBJ databases">
        <authorList>
            <person name="Babu N.S."/>
            <person name="Beckwith C.J."/>
            <person name="Beseler K.G."/>
            <person name="Brison A."/>
            <person name="Carone J.V."/>
            <person name="Caskin T.P."/>
            <person name="Diamond M."/>
            <person name="Durham M.E."/>
            <person name="Foxe J.M."/>
            <person name="Go M."/>
            <person name="Henderson B.A."/>
            <person name="Jones I.B."/>
            <person name="McGettigan J.A."/>
            <person name="Micheletti S.J."/>
            <person name="Nasrallah M.E."/>
            <person name="Ortiz D."/>
            <person name="Piller C.R."/>
            <person name="Privatt S.R."/>
            <person name="Schneider S.L."/>
            <person name="Sharp S."/>
            <person name="Smith T.C."/>
            <person name="Stanton J.D."/>
            <person name="Ullery H.E."/>
            <person name="Wilson R.J."/>
            <person name="Serrano M.G."/>
            <person name="Buck G."/>
            <person name="Lee V."/>
            <person name="Wang Y."/>
            <person name="Carvalho R."/>
            <person name="Voegtly L."/>
            <person name="Shi R."/>
            <person name="Duckworth R."/>
            <person name="Johnson A."/>
            <person name="Loviza R."/>
            <person name="Walstead R."/>
            <person name="Shah Z."/>
            <person name="Kiflezghi M."/>
            <person name="Wade K."/>
            <person name="Ball S.L."/>
            <person name="Bradley K.W."/>
            <person name="Asai D.J."/>
            <person name="Bowman C.A."/>
            <person name="Russell D.A."/>
            <person name="Pope W.H."/>
            <person name="Jacobs-Sera D."/>
            <person name="Hendrix R.W."/>
            <person name="Hatfull G.F."/>
        </authorList>
    </citation>
    <scope>NUCLEOTIDE SEQUENCE [LARGE SCALE GENOMIC DNA]</scope>
    <source>
        <strain evidence="1 2">DSM 27648</strain>
    </source>
</reference>
<dbReference type="Proteomes" id="UP000064967">
    <property type="component" value="Chromosome"/>
</dbReference>
<dbReference type="KEGG" id="llu:AKJ09_09868"/>
<accession>A0A0K1QCR9</accession>
<protein>
    <submittedName>
        <fullName evidence="1">Uncharacterized protein</fullName>
    </submittedName>
</protein>
<gene>
    <name evidence="1" type="ORF">AKJ09_09868</name>
</gene>
<keyword evidence="2" id="KW-1185">Reference proteome</keyword>
<dbReference type="STRING" id="1391654.AKJ09_09868"/>
<dbReference type="AlphaFoldDB" id="A0A0K1QCR9"/>